<dbReference type="RefSeq" id="WP_052585433.1">
    <property type="nucleotide sequence ID" value="NZ_AOMT01000043.1"/>
</dbReference>
<keyword evidence="2" id="KW-0472">Membrane</keyword>
<dbReference type="Gene3D" id="2.40.50.100">
    <property type="match status" value="1"/>
</dbReference>
<feature type="transmembrane region" description="Helical" evidence="2">
    <location>
        <begin position="26"/>
        <end position="46"/>
    </location>
</feature>
<comment type="caution">
    <text evidence="4">The sequence shown here is derived from an EMBL/GenBank/DDBJ whole genome shotgun (WGS) entry which is preliminary data.</text>
</comment>
<gene>
    <name evidence="4" type="ORF">MBO_09653</name>
</gene>
<dbReference type="PANTHER" id="PTHR30469">
    <property type="entry name" value="MULTIDRUG RESISTANCE PROTEIN MDTA"/>
    <property type="match status" value="1"/>
</dbReference>
<dbReference type="Gene3D" id="2.40.30.170">
    <property type="match status" value="1"/>
</dbReference>
<dbReference type="Pfam" id="PF25973">
    <property type="entry name" value="BSH_CzcB"/>
    <property type="match status" value="1"/>
</dbReference>
<comment type="similarity">
    <text evidence="1">Belongs to the membrane fusion protein (MFP) (TC 8.A.1) family.</text>
</comment>
<keyword evidence="2" id="KW-1133">Transmembrane helix</keyword>
<dbReference type="PANTHER" id="PTHR30469:SF15">
    <property type="entry name" value="HLYD FAMILY OF SECRETION PROTEINS"/>
    <property type="match status" value="1"/>
</dbReference>
<sequence>MDDKNGNESLDKRLDGAFDKYTKFPWWLPISALALVALGLVLGLGIGRVSDGDKASNDNVVGASVKSLDSQEANTAPVMSVEAITPSSATIFDAIDASGVIAARHTAQVSGRVTGAAIEQVLVEVGDQVRAGQVLAILDASSFKDSHIQAQADLDQAIASAQKAHADLARTEPLLQIGAISRQQVDAYRTAAKQADATVVAAKAKMNNTATNLNNAKITAPVSGIISERQAQVGVLTSGNPLFTIIKDGALEWQATLAPNNAAKISIGQEVTIMAGNTPIVGKVIRLSPTANQGREMTVHVAIPQGAPLSAGMYQTGKFVLSQSSAPAVPTSAIMTTDGYDYVWSLTSTDQAEGLYKVVRTKVDILGYDGDKAATNLPPDALIVAKSAGFLAESDIVRVATVNANAPQSSTHQSAGQ</sequence>
<evidence type="ECO:0000313" key="5">
    <source>
        <dbReference type="Proteomes" id="UP000035860"/>
    </source>
</evidence>
<dbReference type="NCBIfam" id="TIGR01730">
    <property type="entry name" value="RND_mfp"/>
    <property type="match status" value="1"/>
</dbReference>
<accession>A0A066UAD4</accession>
<evidence type="ECO:0000313" key="4">
    <source>
        <dbReference type="EMBL" id="KDN24401.1"/>
    </source>
</evidence>
<feature type="domain" description="CzcB-like barrel-sandwich hybrid" evidence="3">
    <location>
        <begin position="106"/>
        <end position="236"/>
    </location>
</feature>
<evidence type="ECO:0000259" key="3">
    <source>
        <dbReference type="Pfam" id="PF25973"/>
    </source>
</evidence>
<dbReference type="InterPro" id="IPR058647">
    <property type="entry name" value="BSH_CzcB-like"/>
</dbReference>
<keyword evidence="2" id="KW-0812">Transmembrane</keyword>
<keyword evidence="5" id="KW-1185">Reference proteome</keyword>
<name>A0A066UAD4_9GAMM</name>
<evidence type="ECO:0000256" key="1">
    <source>
        <dbReference type="ARBA" id="ARBA00009477"/>
    </source>
</evidence>
<dbReference type="eggNOG" id="COG0845">
    <property type="taxonomic scope" value="Bacteria"/>
</dbReference>
<organism evidence="4 5">
    <name type="scientific">Moraxella bovoculi 237</name>
    <dbReference type="NCBI Taxonomy" id="743974"/>
    <lineage>
        <taxon>Bacteria</taxon>
        <taxon>Pseudomonadati</taxon>
        <taxon>Pseudomonadota</taxon>
        <taxon>Gammaproteobacteria</taxon>
        <taxon>Moraxellales</taxon>
        <taxon>Moraxellaceae</taxon>
        <taxon>Moraxella</taxon>
    </lineage>
</organism>
<evidence type="ECO:0000256" key="2">
    <source>
        <dbReference type="SAM" id="Phobius"/>
    </source>
</evidence>
<dbReference type="EMBL" id="AOMT01000043">
    <property type="protein sequence ID" value="KDN24401.1"/>
    <property type="molecule type" value="Genomic_DNA"/>
</dbReference>
<dbReference type="AlphaFoldDB" id="A0A066UAD4"/>
<dbReference type="SUPFAM" id="SSF111369">
    <property type="entry name" value="HlyD-like secretion proteins"/>
    <property type="match status" value="1"/>
</dbReference>
<reference evidence="4 5" key="1">
    <citation type="journal article" date="2014" name="Genome Announc.">
        <title>Draft Genome Sequence of Moraxella bovoculi Strain 237T (ATCC BAA-1259T) Isolated from a Calf with Infectious Bovine Keratoconjunctivitis.</title>
        <authorList>
            <person name="Calcutt M.J."/>
            <person name="Foecking M.F."/>
            <person name="Martin N.T."/>
            <person name="Mhlanga-Mutangadura T."/>
            <person name="Reilly T.J."/>
        </authorList>
    </citation>
    <scope>NUCLEOTIDE SEQUENCE [LARGE SCALE GENOMIC DNA]</scope>
    <source>
        <strain evidence="4 5">237</strain>
    </source>
</reference>
<dbReference type="InterPro" id="IPR006143">
    <property type="entry name" value="RND_pump_MFP"/>
</dbReference>
<dbReference type="Proteomes" id="UP000035860">
    <property type="component" value="Unassembled WGS sequence"/>
</dbReference>
<proteinExistence type="inferred from homology"/>
<dbReference type="OrthoDB" id="7265739at2"/>
<protein>
    <submittedName>
        <fullName evidence="4">Secretion protein HlyD</fullName>
    </submittedName>
</protein>
<dbReference type="Gene3D" id="1.10.287.470">
    <property type="entry name" value="Helix hairpin bin"/>
    <property type="match status" value="1"/>
</dbReference>
<dbReference type="GO" id="GO:0015562">
    <property type="term" value="F:efflux transmembrane transporter activity"/>
    <property type="evidence" value="ECO:0007669"/>
    <property type="project" value="TreeGrafter"/>
</dbReference>
<dbReference type="GO" id="GO:1990281">
    <property type="term" value="C:efflux pump complex"/>
    <property type="evidence" value="ECO:0007669"/>
    <property type="project" value="TreeGrafter"/>
</dbReference>